<dbReference type="InterPro" id="IPR008927">
    <property type="entry name" value="6-PGluconate_DH-like_C_sf"/>
</dbReference>
<dbReference type="Pfam" id="PF08125">
    <property type="entry name" value="Mannitol_dh_C"/>
    <property type="match status" value="1"/>
</dbReference>
<dbReference type="Pfam" id="PF01232">
    <property type="entry name" value="Mannitol_dh"/>
    <property type="match status" value="1"/>
</dbReference>
<evidence type="ECO:0000313" key="5">
    <source>
        <dbReference type="EMBL" id="KXF75107.1"/>
    </source>
</evidence>
<dbReference type="Gene3D" id="3.40.50.720">
    <property type="entry name" value="NAD(P)-binding Rossmann-like Domain"/>
    <property type="match status" value="1"/>
</dbReference>
<dbReference type="PANTHER" id="PTHR43362">
    <property type="entry name" value="MANNITOL DEHYDROGENASE DSF1-RELATED"/>
    <property type="match status" value="1"/>
</dbReference>
<organism evidence="5 6">
    <name type="scientific">Paramesorhizobium deserti</name>
    <dbReference type="NCBI Taxonomy" id="1494590"/>
    <lineage>
        <taxon>Bacteria</taxon>
        <taxon>Pseudomonadati</taxon>
        <taxon>Pseudomonadota</taxon>
        <taxon>Alphaproteobacteria</taxon>
        <taxon>Hyphomicrobiales</taxon>
        <taxon>Phyllobacteriaceae</taxon>
        <taxon>Paramesorhizobium</taxon>
    </lineage>
</organism>
<dbReference type="RefSeq" id="WP_068884887.1">
    <property type="nucleotide sequence ID" value="NZ_LNTU01000039.1"/>
</dbReference>
<dbReference type="STRING" id="1494590.ATN84_20720"/>
<dbReference type="InterPro" id="IPR050988">
    <property type="entry name" value="Mannitol_DH/Oxidoreductase"/>
</dbReference>
<dbReference type="PANTHER" id="PTHR43362:SF1">
    <property type="entry name" value="MANNITOL DEHYDROGENASE 2-RELATED"/>
    <property type="match status" value="1"/>
</dbReference>
<dbReference type="GO" id="GO:0016616">
    <property type="term" value="F:oxidoreductase activity, acting on the CH-OH group of donors, NAD or NADP as acceptor"/>
    <property type="evidence" value="ECO:0007669"/>
    <property type="project" value="TreeGrafter"/>
</dbReference>
<dbReference type="SUPFAM" id="SSF51735">
    <property type="entry name" value="NAD(P)-binding Rossmann-fold domains"/>
    <property type="match status" value="1"/>
</dbReference>
<evidence type="ECO:0000256" key="2">
    <source>
        <dbReference type="ARBA" id="ARBA00023027"/>
    </source>
</evidence>
<dbReference type="Gene3D" id="1.10.1040.10">
    <property type="entry name" value="N-(1-d-carboxylethyl)-l-norvaline Dehydrogenase, domain 2"/>
    <property type="match status" value="1"/>
</dbReference>
<name>A0A135HPF9_9HYPH</name>
<dbReference type="InterPro" id="IPR013328">
    <property type="entry name" value="6PGD_dom2"/>
</dbReference>
<keyword evidence="2" id="KW-0520">NAD</keyword>
<keyword evidence="6" id="KW-1185">Reference proteome</keyword>
<dbReference type="InterPro" id="IPR036291">
    <property type="entry name" value="NAD(P)-bd_dom_sf"/>
</dbReference>
<feature type="domain" description="Mannitol dehydrogenase N-terminal" evidence="3">
    <location>
        <begin position="28"/>
        <end position="278"/>
    </location>
</feature>
<dbReference type="InterPro" id="IPR023027">
    <property type="entry name" value="Mannitol_DH_CS"/>
</dbReference>
<dbReference type="InterPro" id="IPR013131">
    <property type="entry name" value="Mannitol_DH_N"/>
</dbReference>
<proteinExistence type="predicted"/>
<dbReference type="EMBL" id="LNTU01000039">
    <property type="protein sequence ID" value="KXF75107.1"/>
    <property type="molecule type" value="Genomic_DNA"/>
</dbReference>
<evidence type="ECO:0000256" key="1">
    <source>
        <dbReference type="ARBA" id="ARBA00023002"/>
    </source>
</evidence>
<dbReference type="AlphaFoldDB" id="A0A135HPF9"/>
<gene>
    <name evidence="5" type="ORF">ATN84_20720</name>
</gene>
<dbReference type="GO" id="GO:0019594">
    <property type="term" value="P:mannitol metabolic process"/>
    <property type="evidence" value="ECO:0007669"/>
    <property type="project" value="InterPro"/>
</dbReference>
<reference evidence="5 6" key="1">
    <citation type="submission" date="2015-11" db="EMBL/GenBank/DDBJ databases">
        <title>Draft genome sequence of Paramesorhizobium deserti A-3-E, a strain highly resistant to diverse beta-lactam antibiotics.</title>
        <authorList>
            <person name="Lv R."/>
            <person name="Yang X."/>
            <person name="Fang N."/>
            <person name="Guo J."/>
            <person name="Luo X."/>
            <person name="Peng F."/>
            <person name="Yang R."/>
            <person name="Cui Y."/>
            <person name="Fang C."/>
            <person name="Song Y."/>
        </authorList>
    </citation>
    <scope>NUCLEOTIDE SEQUENCE [LARGE SCALE GENOMIC DNA]</scope>
    <source>
        <strain evidence="5 6">A-3-E</strain>
    </source>
</reference>
<dbReference type="InterPro" id="IPR013118">
    <property type="entry name" value="Mannitol_DH_C"/>
</dbReference>
<dbReference type="PROSITE" id="PS00974">
    <property type="entry name" value="MANNITOL_DHGENASE"/>
    <property type="match status" value="1"/>
</dbReference>
<keyword evidence="1" id="KW-0560">Oxidoreductase</keyword>
<sequence>MTERLGTATLQNAKACLPGFDRTKLRPGIVHIGLGAFYRAHGIVYNDDAIESDPASHSGWGIIGVSLRSPSQRDKLGPQDGLYTTVERSASGDKPRIMGSLLQSIVAPEDPKGLVEILANPGIRIVTITVTEKGYCHDPATGRLNPAHPDIVHDLEHPETPVSLPGFIVAALTLREARGIAPFTVVSCDNLPSNGKLLRGLIRDFAALRDDRLAAWIESNVAFPSTMVDRIVPASTDDDLRLTQDLIGFTDLAPVIHEPFRQWVIEDIFDTAERPAWERAGAQFVADVEPFELMKLRMLNGTHSSLAYLGFLSGYETISQTVADPVFQDFLAGLWHEEIIPTVPAPAGTDLAAYAGQLLERYANPAISHRTGQIAMDGSQKLPQRLLGTIRDRLKADKPWDRLALAVVAFIFYAAGTDEKGRPIDVRDPLAGQLKAEGGVDPATHLRRVIAIGSIFGADLGRDERFFNKVEAAYRSLLSGGAHAAISAINQTAKQEK</sequence>
<dbReference type="SUPFAM" id="SSF48179">
    <property type="entry name" value="6-phosphogluconate dehydrogenase C-terminal domain-like"/>
    <property type="match status" value="1"/>
</dbReference>
<dbReference type="OrthoDB" id="271711at2"/>
<evidence type="ECO:0000313" key="6">
    <source>
        <dbReference type="Proteomes" id="UP000070107"/>
    </source>
</evidence>
<comment type="caution">
    <text evidence="5">The sequence shown here is derived from an EMBL/GenBank/DDBJ whole genome shotgun (WGS) entry which is preliminary data.</text>
</comment>
<accession>A0A135HPF9</accession>
<evidence type="ECO:0000259" key="3">
    <source>
        <dbReference type="Pfam" id="PF01232"/>
    </source>
</evidence>
<dbReference type="InterPro" id="IPR000669">
    <property type="entry name" value="Mannitol_DH"/>
</dbReference>
<protein>
    <submittedName>
        <fullName evidence="5">Mannitol dehydrogenase</fullName>
    </submittedName>
</protein>
<feature type="domain" description="Mannitol dehydrogenase C-terminal" evidence="4">
    <location>
        <begin position="287"/>
        <end position="477"/>
    </location>
</feature>
<dbReference type="Proteomes" id="UP000070107">
    <property type="component" value="Unassembled WGS sequence"/>
</dbReference>
<evidence type="ECO:0000259" key="4">
    <source>
        <dbReference type="Pfam" id="PF08125"/>
    </source>
</evidence>
<dbReference type="PRINTS" id="PR00084">
    <property type="entry name" value="MTLDHDRGNASE"/>
</dbReference>